<dbReference type="eggNOG" id="arCOG05121">
    <property type="taxonomic scope" value="Archaea"/>
</dbReference>
<dbReference type="PANTHER" id="PTHR30383">
    <property type="entry name" value="THIOESTERASE 1/PROTEASE 1/LYSOPHOSPHOLIPASE L1"/>
    <property type="match status" value="1"/>
</dbReference>
<dbReference type="EMBL" id="CP001338">
    <property type="protein sequence ID" value="ACL17413.1"/>
    <property type="molecule type" value="Genomic_DNA"/>
</dbReference>
<feature type="domain" description="SGNH hydrolase-type esterase" evidence="2">
    <location>
        <begin position="39"/>
        <end position="220"/>
    </location>
</feature>
<dbReference type="Proteomes" id="UP000002457">
    <property type="component" value="Chromosome"/>
</dbReference>
<dbReference type="InterPro" id="IPR036514">
    <property type="entry name" value="SGNH_hydro_sf"/>
</dbReference>
<dbReference type="Gene3D" id="3.40.50.1110">
    <property type="entry name" value="SGNH hydrolase"/>
    <property type="match status" value="1"/>
</dbReference>
<organism evidence="3 4">
    <name type="scientific">Methanosphaerula palustris (strain ATCC BAA-1556 / DSM 19958 / E1-9c)</name>
    <dbReference type="NCBI Taxonomy" id="521011"/>
    <lineage>
        <taxon>Archaea</taxon>
        <taxon>Methanobacteriati</taxon>
        <taxon>Methanobacteriota</taxon>
        <taxon>Stenosarchaea group</taxon>
        <taxon>Methanomicrobia</taxon>
        <taxon>Methanomicrobiales</taxon>
        <taxon>Methanoregulaceae</taxon>
        <taxon>Methanosphaerula</taxon>
    </lineage>
</organism>
<dbReference type="STRING" id="521011.Mpal_2115"/>
<gene>
    <name evidence="3" type="ordered locus">Mpal_2115</name>
</gene>
<dbReference type="InterPro" id="IPR013830">
    <property type="entry name" value="SGNH_hydro"/>
</dbReference>
<protein>
    <submittedName>
        <fullName evidence="3">Lipolytic protein G-D-S-L family</fullName>
    </submittedName>
</protein>
<dbReference type="KEGG" id="mpl:Mpal_2115"/>
<name>B8GDR2_METPE</name>
<dbReference type="PANTHER" id="PTHR30383:SF2">
    <property type="entry name" value="CELLULOSE-BINDING PROTEIN"/>
    <property type="match status" value="1"/>
</dbReference>
<dbReference type="SUPFAM" id="SSF52266">
    <property type="entry name" value="SGNH hydrolase"/>
    <property type="match status" value="1"/>
</dbReference>
<feature type="transmembrane region" description="Helical" evidence="1">
    <location>
        <begin position="12"/>
        <end position="32"/>
    </location>
</feature>
<keyword evidence="4" id="KW-1185">Reference proteome</keyword>
<dbReference type="GO" id="GO:0004622">
    <property type="term" value="F:phosphatidylcholine lysophospholipase activity"/>
    <property type="evidence" value="ECO:0007669"/>
    <property type="project" value="TreeGrafter"/>
</dbReference>
<accession>B8GDR2</accession>
<reference evidence="3 4" key="1">
    <citation type="journal article" date="2015" name="Genome Announc.">
        <title>Complete Genome Sequence of Methanosphaerula palustris E1-9CT, a Hydrogenotrophic Methanogen Isolated from a Minerotrophic Fen Peatland.</title>
        <authorList>
            <person name="Cadillo-Quiroz H."/>
            <person name="Browne P."/>
            <person name="Kyrpides N."/>
            <person name="Woyke T."/>
            <person name="Goodwin L."/>
            <person name="Detter C."/>
            <person name="Yavitt J.B."/>
            <person name="Zinder S.H."/>
        </authorList>
    </citation>
    <scope>NUCLEOTIDE SEQUENCE [LARGE SCALE GENOMIC DNA]</scope>
    <source>
        <strain evidence="4">ATCC BAA-1556 / DSM 19958 / E1-9c</strain>
    </source>
</reference>
<dbReference type="HOGENOM" id="CLU_843623_0_0_2"/>
<evidence type="ECO:0000313" key="4">
    <source>
        <dbReference type="Proteomes" id="UP000002457"/>
    </source>
</evidence>
<dbReference type="Pfam" id="PF13472">
    <property type="entry name" value="Lipase_GDSL_2"/>
    <property type="match status" value="1"/>
</dbReference>
<dbReference type="InterPro" id="IPR051532">
    <property type="entry name" value="Ester_Hydrolysis_Enzymes"/>
</dbReference>
<keyword evidence="1" id="KW-1133">Transmembrane helix</keyword>
<proteinExistence type="predicted"/>
<evidence type="ECO:0000313" key="3">
    <source>
        <dbReference type="EMBL" id="ACL17413.1"/>
    </source>
</evidence>
<dbReference type="AlphaFoldDB" id="B8GDR2"/>
<evidence type="ECO:0000256" key="1">
    <source>
        <dbReference type="SAM" id="Phobius"/>
    </source>
</evidence>
<evidence type="ECO:0000259" key="2">
    <source>
        <dbReference type="Pfam" id="PF13472"/>
    </source>
</evidence>
<keyword evidence="1" id="KW-0472">Membrane</keyword>
<dbReference type="CDD" id="cd01833">
    <property type="entry name" value="XynB_like"/>
    <property type="match status" value="1"/>
</dbReference>
<sequence precursor="true">METVKLGRLKIWAAMIILFCGVCIGLATPISATVQIYPLGDSITYGDVHDGQNFPSYRYWLWNDLKSKGFDVDFIGSQHGPDYGLVYDTDNDGHAGYTSARELAELPTWLPGLKPDIVLLHLGTNDVLEGVPQATTIGNIGAIITELRAVNPQVKIMLAEIIPTSVNKTNEQIVSLNTGFAGLQQQMSTDASPIILVDQYTGYDGEHDNQDGGVHPAETGEMKIAAKWSAALVSLLSQPTIQPTIAVTTVAPVVTTVAPVATQTTTTTSDDWSGFGKSFGSSSGFGSFGSSSSFQSGGNALGVVVSSSQSIIASIGSTWGGFGGRTTVF</sequence>
<keyword evidence="1" id="KW-0812">Transmembrane</keyword>